<dbReference type="InterPro" id="IPR008207">
    <property type="entry name" value="Sig_transdc_His_kin_Hpt_dom"/>
</dbReference>
<evidence type="ECO:0000256" key="9">
    <source>
        <dbReference type="ARBA" id="ARBA00022777"/>
    </source>
</evidence>
<dbReference type="KEGG" id="mgy:MGMSRv2__1372"/>
<keyword evidence="6" id="KW-0808">Transferase</keyword>
<keyword evidence="22" id="KW-1185">Reference proteome</keyword>
<dbReference type="InterPro" id="IPR035965">
    <property type="entry name" value="PAS-like_dom_sf"/>
</dbReference>
<proteinExistence type="predicted"/>
<dbReference type="Gene3D" id="3.30.565.10">
    <property type="entry name" value="Histidine kinase-like ATPase, C-terminal domain"/>
    <property type="match status" value="1"/>
</dbReference>
<dbReference type="InterPro" id="IPR003661">
    <property type="entry name" value="HisK_dim/P_dom"/>
</dbReference>
<evidence type="ECO:0000256" key="2">
    <source>
        <dbReference type="ARBA" id="ARBA00004651"/>
    </source>
</evidence>
<dbReference type="Gene3D" id="3.30.450.20">
    <property type="entry name" value="PAS domain"/>
    <property type="match status" value="2"/>
</dbReference>
<dbReference type="InterPro" id="IPR036641">
    <property type="entry name" value="HPT_dom_sf"/>
</dbReference>
<dbReference type="Pfam" id="PF00512">
    <property type="entry name" value="HisKA"/>
    <property type="match status" value="1"/>
</dbReference>
<evidence type="ECO:0000313" key="21">
    <source>
        <dbReference type="EMBL" id="CDK98587.1"/>
    </source>
</evidence>
<dbReference type="Gene3D" id="1.20.120.160">
    <property type="entry name" value="HPT domain"/>
    <property type="match status" value="1"/>
</dbReference>
<gene>
    <name evidence="21" type="ordered locus">MGMSRv2__1372</name>
</gene>
<dbReference type="CDD" id="cd00130">
    <property type="entry name" value="PAS"/>
    <property type="match status" value="1"/>
</dbReference>
<dbReference type="CDD" id="cd17546">
    <property type="entry name" value="REC_hyHK_CKI1_RcsC-like"/>
    <property type="match status" value="1"/>
</dbReference>
<evidence type="ECO:0000256" key="17">
    <source>
        <dbReference type="PROSITE-ProRule" id="PRU00169"/>
    </source>
</evidence>
<dbReference type="PROSITE" id="PS50110">
    <property type="entry name" value="RESPONSE_REGULATORY"/>
    <property type="match status" value="1"/>
</dbReference>
<evidence type="ECO:0000256" key="11">
    <source>
        <dbReference type="ARBA" id="ARBA00022989"/>
    </source>
</evidence>
<dbReference type="GO" id="GO:0000155">
    <property type="term" value="F:phosphorelay sensor kinase activity"/>
    <property type="evidence" value="ECO:0007669"/>
    <property type="project" value="InterPro"/>
</dbReference>
<dbReference type="SUPFAM" id="SSF55874">
    <property type="entry name" value="ATPase domain of HSP90 chaperone/DNA topoisomerase II/histidine kinase"/>
    <property type="match status" value="1"/>
</dbReference>
<evidence type="ECO:0000259" key="18">
    <source>
        <dbReference type="PROSITE" id="PS50109"/>
    </source>
</evidence>
<dbReference type="Gene3D" id="3.40.50.2300">
    <property type="match status" value="1"/>
</dbReference>
<dbReference type="PANTHER" id="PTHR45339">
    <property type="entry name" value="HYBRID SIGNAL TRANSDUCTION HISTIDINE KINASE J"/>
    <property type="match status" value="1"/>
</dbReference>
<evidence type="ECO:0000259" key="19">
    <source>
        <dbReference type="PROSITE" id="PS50110"/>
    </source>
</evidence>
<keyword evidence="9" id="KW-0418">Kinase</keyword>
<feature type="domain" description="Response regulatory" evidence="19">
    <location>
        <begin position="616"/>
        <end position="736"/>
    </location>
</feature>
<dbReference type="PRINTS" id="PR00344">
    <property type="entry name" value="BCTRLSENSOR"/>
</dbReference>
<dbReference type="Pfam" id="PF13188">
    <property type="entry name" value="PAS_8"/>
    <property type="match status" value="1"/>
</dbReference>
<dbReference type="PROSITE" id="PS50894">
    <property type="entry name" value="HPT"/>
    <property type="match status" value="1"/>
</dbReference>
<evidence type="ECO:0000256" key="5">
    <source>
        <dbReference type="ARBA" id="ARBA00022553"/>
    </source>
</evidence>
<organism evidence="21 22">
    <name type="scientific">Magnetospirillum gryphiswaldense (strain DSM 6361 / JCM 21280 / NBRC 15271 / MSR-1)</name>
    <dbReference type="NCBI Taxonomy" id="431944"/>
    <lineage>
        <taxon>Bacteria</taxon>
        <taxon>Pseudomonadati</taxon>
        <taxon>Pseudomonadota</taxon>
        <taxon>Alphaproteobacteria</taxon>
        <taxon>Rhodospirillales</taxon>
        <taxon>Rhodospirillaceae</taxon>
        <taxon>Magnetospirillum</taxon>
    </lineage>
</organism>
<protein>
    <recommendedName>
        <fullName evidence="15">Sensory/regulatory protein RpfC</fullName>
        <ecNumber evidence="3">2.7.13.3</ecNumber>
    </recommendedName>
</protein>
<evidence type="ECO:0000256" key="13">
    <source>
        <dbReference type="ARBA" id="ARBA00023136"/>
    </source>
</evidence>
<sequence>MGAGATPASVYEQAFHHCRDGLVLVDRAGIVGAANKAMAHMVPGWPFDAVGLSYFSLTGRFQTEGEWRLDLADGRVVEIRADDGGDGLVLLIHRDLTAQCRALDRLNQLESELEQSLGLASMGSWRLDHHGMMLHLSREHGAMLLGHPEAMSLPMSEFIERYVHADDWPVLSAHIAHVEELGWPEGFTEHFEYRALRPDGRVLHMAVTSAIRSGQVVGVTQNITERKRMVEAVEANERRLRTIIETTPLPLVITRAKEAKVLYANSSFRALFDIPDDYDGVISSGTFYQHPEDRERLIETLGRDGVVRNFEALGRTWSGRNFWASVTAAVLELDGEPSLFVAVNDITAVKKHEAELYAAKDAAEAAARTKSEFLAMMSHEIRTPMNGIIVMARLLLDTDLTAEQRDWLEIVTSSGDTLMTVLNDILDFSKLESGKLDIEELPFDLPALIGGVVELMRARAEEKGLSISVHYGAGVPGVIRADPTRLRQVLLNLVGNAIKFTEMGGVHLELRVERRDGDDLILRFAVRDTGIGIPAEALTRLFAAFSQVDSSINRRFGGTGLGLVICQRLVNLMGGSIEVDSVEGYGTTFTFTLPVSAAPSLAVAMDTSLPRLPPLRILLAEDNAVNQKVARAVLERHGHRVEVAEDGEQAVMMVADAMAGAWDVVLMDMQMPGMDGLQATSRIRGLGDGRGRVPIVAMTANAMKEDRNRCLAAGMDGYVAKPIDTLPLFVELARVLGVEHGATGVAVRRQADQILDRHSLDILASAVGREALGEVLDSGLAHFDQVRGTWAAAFGQGDCDAMAYVAHDIKSIAASLGLQRLAAQAKAVESMARAGDRDQAMAAGAGMDERINEGVAQLLLFRTDLS</sequence>
<evidence type="ECO:0000313" key="22">
    <source>
        <dbReference type="Proteomes" id="UP000018922"/>
    </source>
</evidence>
<keyword evidence="4" id="KW-1003">Cell membrane</keyword>
<dbReference type="PANTHER" id="PTHR45339:SF1">
    <property type="entry name" value="HYBRID SIGNAL TRANSDUCTION HISTIDINE KINASE J"/>
    <property type="match status" value="1"/>
</dbReference>
<keyword evidence="13" id="KW-0472">Membrane</keyword>
<keyword evidence="10" id="KW-0067">ATP-binding</keyword>
<dbReference type="InterPro" id="IPR001789">
    <property type="entry name" value="Sig_transdc_resp-reg_receiver"/>
</dbReference>
<dbReference type="FunFam" id="1.10.287.130:FF:000002">
    <property type="entry name" value="Two-component osmosensing histidine kinase"/>
    <property type="match status" value="1"/>
</dbReference>
<dbReference type="NCBIfam" id="TIGR00229">
    <property type="entry name" value="sensory_box"/>
    <property type="match status" value="1"/>
</dbReference>
<evidence type="ECO:0000256" key="8">
    <source>
        <dbReference type="ARBA" id="ARBA00022741"/>
    </source>
</evidence>
<accession>V6EZK5</accession>
<dbReference type="SMART" id="SM00086">
    <property type="entry name" value="PAC"/>
    <property type="match status" value="3"/>
</dbReference>
<dbReference type="InterPro" id="IPR005467">
    <property type="entry name" value="His_kinase_dom"/>
</dbReference>
<name>V6EZK5_MAGGM</name>
<evidence type="ECO:0000256" key="10">
    <source>
        <dbReference type="ARBA" id="ARBA00022840"/>
    </source>
</evidence>
<dbReference type="SUPFAM" id="SSF55785">
    <property type="entry name" value="PYP-like sensor domain (PAS domain)"/>
    <property type="match status" value="2"/>
</dbReference>
<dbReference type="SMART" id="SM00448">
    <property type="entry name" value="REC"/>
    <property type="match status" value="1"/>
</dbReference>
<dbReference type="InterPro" id="IPR036097">
    <property type="entry name" value="HisK_dim/P_sf"/>
</dbReference>
<dbReference type="SMART" id="SM00091">
    <property type="entry name" value="PAS"/>
    <property type="match status" value="3"/>
</dbReference>
<dbReference type="GO" id="GO:0005524">
    <property type="term" value="F:ATP binding"/>
    <property type="evidence" value="ECO:0007669"/>
    <property type="project" value="UniProtKB-KW"/>
</dbReference>
<evidence type="ECO:0000256" key="7">
    <source>
        <dbReference type="ARBA" id="ARBA00022692"/>
    </source>
</evidence>
<dbReference type="GO" id="GO:0005886">
    <property type="term" value="C:plasma membrane"/>
    <property type="evidence" value="ECO:0007669"/>
    <property type="project" value="UniProtKB-SubCell"/>
</dbReference>
<evidence type="ECO:0000259" key="20">
    <source>
        <dbReference type="PROSITE" id="PS50894"/>
    </source>
</evidence>
<keyword evidence="8" id="KW-0547">Nucleotide-binding</keyword>
<feature type="domain" description="HPt" evidence="20">
    <location>
        <begin position="764"/>
        <end position="866"/>
    </location>
</feature>
<dbReference type="EC" id="2.7.13.3" evidence="3"/>
<dbReference type="Proteomes" id="UP000018922">
    <property type="component" value="Chromosome I"/>
</dbReference>
<dbReference type="SUPFAM" id="SSF47226">
    <property type="entry name" value="Histidine-containing phosphotransfer domain, HPT domain"/>
    <property type="match status" value="1"/>
</dbReference>
<keyword evidence="11" id="KW-1133">Transmembrane helix</keyword>
<dbReference type="SUPFAM" id="SSF47384">
    <property type="entry name" value="Homodimeric domain of signal transducing histidine kinase"/>
    <property type="match status" value="1"/>
</dbReference>
<dbReference type="EMBL" id="HG794546">
    <property type="protein sequence ID" value="CDK98587.1"/>
    <property type="molecule type" value="Genomic_DNA"/>
</dbReference>
<dbReference type="Pfam" id="PF02518">
    <property type="entry name" value="HATPase_c"/>
    <property type="match status" value="1"/>
</dbReference>
<comment type="subunit">
    <text evidence="14">At low DSF concentrations, interacts with RpfF.</text>
</comment>
<dbReference type="STRING" id="1430440.MGMSRv2__1372"/>
<dbReference type="InterPro" id="IPR003594">
    <property type="entry name" value="HATPase_dom"/>
</dbReference>
<evidence type="ECO:0000256" key="12">
    <source>
        <dbReference type="ARBA" id="ARBA00023012"/>
    </source>
</evidence>
<dbReference type="HOGENOM" id="CLU_000445_114_15_5"/>
<comment type="catalytic activity">
    <reaction evidence="1">
        <text>ATP + protein L-histidine = ADP + protein N-phospho-L-histidine.</text>
        <dbReference type="EC" id="2.7.13.3"/>
    </reaction>
</comment>
<feature type="modified residue" description="Phosphohistidine" evidence="16">
    <location>
        <position position="807"/>
    </location>
</feature>
<feature type="modified residue" description="4-aspartylphosphate" evidence="17">
    <location>
        <position position="668"/>
    </location>
</feature>
<reference evidence="21 22" key="1">
    <citation type="journal article" date="2014" name="Genome Announc.">
        <title>Complete genome sequence of Magnetospirillum gryphiswaldense MSR-1.</title>
        <authorList>
            <person name="Wang X."/>
            <person name="Wang Q."/>
            <person name="Zhang W."/>
            <person name="Wang Y."/>
            <person name="Li L."/>
            <person name="Wen T."/>
            <person name="Zhang T."/>
            <person name="Zhang Y."/>
            <person name="Xu J."/>
            <person name="Hu J."/>
            <person name="Li S."/>
            <person name="Liu L."/>
            <person name="Liu J."/>
            <person name="Jiang W."/>
            <person name="Tian J."/>
            <person name="Li Y."/>
            <person name="Schuler D."/>
            <person name="Wang L."/>
            <person name="Li J."/>
        </authorList>
    </citation>
    <scope>NUCLEOTIDE SEQUENCE [LARGE SCALE GENOMIC DNA]</scope>
    <source>
        <strain evidence="22">DSM 6361 / JCM 21280 / NBRC 15271 / MSR-1</strain>
    </source>
</reference>
<keyword evidence="7" id="KW-0812">Transmembrane</keyword>
<dbReference type="InterPro" id="IPR000014">
    <property type="entry name" value="PAS"/>
</dbReference>
<evidence type="ECO:0000256" key="16">
    <source>
        <dbReference type="PROSITE-ProRule" id="PRU00110"/>
    </source>
</evidence>
<dbReference type="InterPro" id="IPR001610">
    <property type="entry name" value="PAC"/>
</dbReference>
<dbReference type="FunFam" id="3.30.565.10:FF:000010">
    <property type="entry name" value="Sensor histidine kinase RcsC"/>
    <property type="match status" value="1"/>
</dbReference>
<dbReference type="Pfam" id="PF00072">
    <property type="entry name" value="Response_reg"/>
    <property type="match status" value="1"/>
</dbReference>
<evidence type="ECO:0000256" key="4">
    <source>
        <dbReference type="ARBA" id="ARBA00022475"/>
    </source>
</evidence>
<dbReference type="InterPro" id="IPR036890">
    <property type="entry name" value="HATPase_C_sf"/>
</dbReference>
<evidence type="ECO:0000256" key="6">
    <source>
        <dbReference type="ARBA" id="ARBA00022679"/>
    </source>
</evidence>
<dbReference type="Pfam" id="PF01627">
    <property type="entry name" value="Hpt"/>
    <property type="match status" value="1"/>
</dbReference>
<keyword evidence="5 17" id="KW-0597">Phosphoprotein</keyword>
<keyword evidence="12" id="KW-0902">Two-component regulatory system</keyword>
<dbReference type="CDD" id="cd00082">
    <property type="entry name" value="HisKA"/>
    <property type="match status" value="1"/>
</dbReference>
<dbReference type="Gene3D" id="1.10.287.130">
    <property type="match status" value="1"/>
</dbReference>
<feature type="domain" description="Histidine kinase" evidence="18">
    <location>
        <begin position="376"/>
        <end position="597"/>
    </location>
</feature>
<evidence type="ECO:0000256" key="1">
    <source>
        <dbReference type="ARBA" id="ARBA00000085"/>
    </source>
</evidence>
<dbReference type="InterPro" id="IPR011006">
    <property type="entry name" value="CheY-like_superfamily"/>
</dbReference>
<evidence type="ECO:0000256" key="15">
    <source>
        <dbReference type="ARBA" id="ARBA00068150"/>
    </source>
</evidence>
<dbReference type="SMART" id="SM00387">
    <property type="entry name" value="HATPase_c"/>
    <property type="match status" value="1"/>
</dbReference>
<evidence type="ECO:0000256" key="14">
    <source>
        <dbReference type="ARBA" id="ARBA00064003"/>
    </source>
</evidence>
<dbReference type="eggNOG" id="COG0642">
    <property type="taxonomic scope" value="Bacteria"/>
</dbReference>
<dbReference type="AlphaFoldDB" id="V6EZK5"/>
<dbReference type="InterPro" id="IPR004358">
    <property type="entry name" value="Sig_transdc_His_kin-like_C"/>
</dbReference>
<comment type="subcellular location">
    <subcellularLocation>
        <location evidence="2">Cell membrane</location>
        <topology evidence="2">Multi-pass membrane protein</topology>
    </subcellularLocation>
</comment>
<evidence type="ECO:0000256" key="3">
    <source>
        <dbReference type="ARBA" id="ARBA00012438"/>
    </source>
</evidence>
<dbReference type="PROSITE" id="PS50109">
    <property type="entry name" value="HIS_KIN"/>
    <property type="match status" value="1"/>
</dbReference>
<dbReference type="CDD" id="cd16922">
    <property type="entry name" value="HATPase_EvgS-ArcB-TorS-like"/>
    <property type="match status" value="1"/>
</dbReference>
<dbReference type="SMART" id="SM00388">
    <property type="entry name" value="HisKA"/>
    <property type="match status" value="1"/>
</dbReference>
<dbReference type="SUPFAM" id="SSF52172">
    <property type="entry name" value="CheY-like"/>
    <property type="match status" value="1"/>
</dbReference>